<dbReference type="CDD" id="cd04301">
    <property type="entry name" value="NAT_SF"/>
    <property type="match status" value="1"/>
</dbReference>
<gene>
    <name evidence="2" type="ORF">NBRC116591_20290</name>
</gene>
<reference evidence="2 3" key="1">
    <citation type="submission" date="2024-04" db="EMBL/GenBank/DDBJ databases">
        <title>Draft genome sequence of Sessilibacter corallicola NBRC 116591.</title>
        <authorList>
            <person name="Miyakawa T."/>
            <person name="Kusuya Y."/>
            <person name="Miura T."/>
        </authorList>
    </citation>
    <scope>NUCLEOTIDE SEQUENCE [LARGE SCALE GENOMIC DNA]</scope>
    <source>
        <strain evidence="2 3">KU-00831-HH</strain>
    </source>
</reference>
<dbReference type="Pfam" id="PF25559">
    <property type="entry name" value="DUF7931"/>
    <property type="match status" value="1"/>
</dbReference>
<sequence length="334" mass="38788">MTRSNVTNNFIISTVDWAHSEPDLVNIRRKVFMEEQGVSEEEELDGKDQQCLHILAVEKSTNEAVACARITEQGKIGRVAVLKPFRSLGLGKQLMDFCTQQVLSKQQKPYLDAQTSVIPFYEILGYVCEGDVFLDANIPHRRMNFGLSSFFQTDHQHSKEQPSSYQESLNTKPPVENNRQVNTLEHSIELLHEFTRDCIGRVYFLCSHASLPYLCDKEYLDVLKQSIFNHSDTQFHFVWSGYDPSLSLTKPFIELSRRLPSKIHLRCLKSNHKEFEQLKAIYARNCLQFETESNHGLASIRKLSPVQRELEQDEINRIWENHAFEHPDFRQLNL</sequence>
<accession>A0ABQ0A9J1</accession>
<dbReference type="SUPFAM" id="SSF55729">
    <property type="entry name" value="Acyl-CoA N-acyltransferases (Nat)"/>
    <property type="match status" value="1"/>
</dbReference>
<name>A0ABQ0A9J1_9GAMM</name>
<keyword evidence="3" id="KW-1185">Reference proteome</keyword>
<dbReference type="PROSITE" id="PS51186">
    <property type="entry name" value="GNAT"/>
    <property type="match status" value="1"/>
</dbReference>
<dbReference type="EMBL" id="BAABWN010000006">
    <property type="protein sequence ID" value="GAA6168218.1"/>
    <property type="molecule type" value="Genomic_DNA"/>
</dbReference>
<feature type="domain" description="N-acetyltransferase" evidence="1">
    <location>
        <begin position="10"/>
        <end position="148"/>
    </location>
</feature>
<proteinExistence type="predicted"/>
<protein>
    <recommendedName>
        <fullName evidence="1">N-acetyltransferase domain-containing protein</fullName>
    </recommendedName>
</protein>
<dbReference type="RefSeq" id="WP_353302891.1">
    <property type="nucleotide sequence ID" value="NZ_BAABWN010000006.1"/>
</dbReference>
<evidence type="ECO:0000259" key="1">
    <source>
        <dbReference type="PROSITE" id="PS51186"/>
    </source>
</evidence>
<dbReference type="InterPro" id="IPR016181">
    <property type="entry name" value="Acyl_CoA_acyltransferase"/>
</dbReference>
<comment type="caution">
    <text evidence="2">The sequence shown here is derived from an EMBL/GenBank/DDBJ whole genome shotgun (WGS) entry which is preliminary data.</text>
</comment>
<dbReference type="InterPro" id="IPR000182">
    <property type="entry name" value="GNAT_dom"/>
</dbReference>
<evidence type="ECO:0000313" key="2">
    <source>
        <dbReference type="EMBL" id="GAA6168218.1"/>
    </source>
</evidence>
<dbReference type="InterPro" id="IPR057691">
    <property type="entry name" value="DUF7931"/>
</dbReference>
<dbReference type="Pfam" id="PF13673">
    <property type="entry name" value="Acetyltransf_10"/>
    <property type="match status" value="1"/>
</dbReference>
<evidence type="ECO:0000313" key="3">
    <source>
        <dbReference type="Proteomes" id="UP001465153"/>
    </source>
</evidence>
<organism evidence="2 3">
    <name type="scientific">Sessilibacter corallicola</name>
    <dbReference type="NCBI Taxonomy" id="2904075"/>
    <lineage>
        <taxon>Bacteria</taxon>
        <taxon>Pseudomonadati</taxon>
        <taxon>Pseudomonadota</taxon>
        <taxon>Gammaproteobacteria</taxon>
        <taxon>Cellvibrionales</taxon>
        <taxon>Cellvibrionaceae</taxon>
        <taxon>Sessilibacter</taxon>
    </lineage>
</organism>
<dbReference type="Gene3D" id="3.40.630.30">
    <property type="match status" value="1"/>
</dbReference>
<dbReference type="Proteomes" id="UP001465153">
    <property type="component" value="Unassembled WGS sequence"/>
</dbReference>